<dbReference type="NCBIfam" id="TIGR02436">
    <property type="entry name" value="four helix bundle protein"/>
    <property type="match status" value="1"/>
</dbReference>
<reference evidence="1 2" key="1">
    <citation type="journal article" date="2018" name="Nat. Biotechnol.">
        <title>A standardized bacterial taxonomy based on genome phylogeny substantially revises the tree of life.</title>
        <authorList>
            <person name="Parks D.H."/>
            <person name="Chuvochina M."/>
            <person name="Waite D.W."/>
            <person name="Rinke C."/>
            <person name="Skarshewski A."/>
            <person name="Chaumeil P.A."/>
            <person name="Hugenholtz P."/>
        </authorList>
    </citation>
    <scope>NUCLEOTIDE SEQUENCE [LARGE SCALE GENOMIC DNA]</scope>
    <source>
        <strain evidence="1">UBA8844</strain>
    </source>
</reference>
<gene>
    <name evidence="1" type="ORF">DGD08_05485</name>
</gene>
<dbReference type="Pfam" id="PF05635">
    <property type="entry name" value="23S_rRNA_IVP"/>
    <property type="match status" value="1"/>
</dbReference>
<dbReference type="PANTHER" id="PTHR38471">
    <property type="entry name" value="FOUR HELIX BUNDLE PROTEIN"/>
    <property type="match status" value="1"/>
</dbReference>
<proteinExistence type="predicted"/>
<protein>
    <submittedName>
        <fullName evidence="1">Four helix bundle protein</fullName>
    </submittedName>
</protein>
<dbReference type="EMBL" id="DPIY01000006">
    <property type="protein sequence ID" value="HCT56652.1"/>
    <property type="molecule type" value="Genomic_DNA"/>
</dbReference>
<dbReference type="AlphaFoldDB" id="A0A3D4V7E1"/>
<evidence type="ECO:0000313" key="2">
    <source>
        <dbReference type="Proteomes" id="UP000264071"/>
    </source>
</evidence>
<dbReference type="InterPro" id="IPR012657">
    <property type="entry name" value="23S_rRNA-intervening_sequence"/>
</dbReference>
<accession>A0A3D4V7E1</accession>
<dbReference type="PANTHER" id="PTHR38471:SF2">
    <property type="entry name" value="FOUR HELIX BUNDLE PROTEIN"/>
    <property type="match status" value="1"/>
</dbReference>
<dbReference type="SUPFAM" id="SSF158446">
    <property type="entry name" value="IVS-encoded protein-like"/>
    <property type="match status" value="1"/>
</dbReference>
<organism evidence="1 2">
    <name type="scientific">Gemmatimonas aurantiaca</name>
    <dbReference type="NCBI Taxonomy" id="173480"/>
    <lineage>
        <taxon>Bacteria</taxon>
        <taxon>Pseudomonadati</taxon>
        <taxon>Gemmatimonadota</taxon>
        <taxon>Gemmatimonadia</taxon>
        <taxon>Gemmatimonadales</taxon>
        <taxon>Gemmatimonadaceae</taxon>
        <taxon>Gemmatimonas</taxon>
    </lineage>
</organism>
<name>A0A3D4V7E1_9BACT</name>
<comment type="caution">
    <text evidence="1">The sequence shown here is derived from an EMBL/GenBank/DDBJ whole genome shotgun (WGS) entry which is preliminary data.</text>
</comment>
<dbReference type="InterPro" id="IPR036583">
    <property type="entry name" value="23S_rRNA_IVS_sf"/>
</dbReference>
<dbReference type="Gene3D" id="1.20.1440.60">
    <property type="entry name" value="23S rRNA-intervening sequence"/>
    <property type="match status" value="1"/>
</dbReference>
<sequence>MILQLRRASASIAANIAEGSGQPSRAQFARFLGIAIGSANEVTNHVLLARDTRALPHAECDDLLERCNSTRRQLIALHNRLSPPLTTPEPAAP</sequence>
<dbReference type="Proteomes" id="UP000264071">
    <property type="component" value="Unassembled WGS sequence"/>
</dbReference>
<evidence type="ECO:0000313" key="1">
    <source>
        <dbReference type="EMBL" id="HCT56652.1"/>
    </source>
</evidence>